<dbReference type="EMBL" id="QTKX01000001">
    <property type="protein sequence ID" value="MBS8263903.1"/>
    <property type="molecule type" value="Genomic_DNA"/>
</dbReference>
<dbReference type="AlphaFoldDB" id="A0A944GVK7"/>
<evidence type="ECO:0000313" key="2">
    <source>
        <dbReference type="Proteomes" id="UP000761411"/>
    </source>
</evidence>
<proteinExistence type="predicted"/>
<dbReference type="Proteomes" id="UP000761411">
    <property type="component" value="Unassembled WGS sequence"/>
</dbReference>
<comment type="caution">
    <text evidence="1">The sequence shown here is derived from an EMBL/GenBank/DDBJ whole genome shotgun (WGS) entry which is preliminary data.</text>
</comment>
<organism evidence="1 2">
    <name type="scientific">Mesobacillus boroniphilus</name>
    <dbReference type="NCBI Taxonomy" id="308892"/>
    <lineage>
        <taxon>Bacteria</taxon>
        <taxon>Bacillati</taxon>
        <taxon>Bacillota</taxon>
        <taxon>Bacilli</taxon>
        <taxon>Bacillales</taxon>
        <taxon>Bacillaceae</taxon>
        <taxon>Mesobacillus</taxon>
    </lineage>
</organism>
<gene>
    <name evidence="1" type="ORF">DYI25_05560</name>
</gene>
<protein>
    <submittedName>
        <fullName evidence="1">Uncharacterized protein</fullName>
    </submittedName>
</protein>
<reference evidence="1 2" key="1">
    <citation type="journal article" date="2021" name="Microorganisms">
        <title>Bacterial Dimethylsulfoniopropionate Biosynthesis in the East China Sea.</title>
        <authorList>
            <person name="Liu J."/>
            <person name="Zhang Y."/>
            <person name="Liu J."/>
            <person name="Zhong H."/>
            <person name="Williams B.T."/>
            <person name="Zheng Y."/>
            <person name="Curson A.R.J."/>
            <person name="Sun C."/>
            <person name="Sun H."/>
            <person name="Song D."/>
            <person name="Wagner Mackenzie B."/>
            <person name="Bermejo Martinez A."/>
            <person name="Todd J.D."/>
            <person name="Zhang X.H."/>
        </authorList>
    </citation>
    <scope>NUCLEOTIDE SEQUENCE [LARGE SCALE GENOMIC DNA]</scope>
    <source>
        <strain evidence="1 2">ESS08</strain>
    </source>
</reference>
<accession>A0A944GVK7</accession>
<name>A0A944GVK7_9BACI</name>
<sequence length="149" mass="16457">MKICAERESGIKMTVGELFKHQGNKEITITKVELTGDKGMTKLDSVLVENVPGELLIGIRDGWPPNENEFQLPNKWDSRIPAVGAVVKPGEERSLVLGLTSFSEETAYTEVKIVYKDAGGNYYEQVLPMKYFITPDCDNALAEDSSSGK</sequence>
<evidence type="ECO:0000313" key="1">
    <source>
        <dbReference type="EMBL" id="MBS8263903.1"/>
    </source>
</evidence>
<keyword evidence="2" id="KW-1185">Reference proteome</keyword>